<feature type="region of interest" description="Disordered" evidence="1">
    <location>
        <begin position="1"/>
        <end position="157"/>
    </location>
</feature>
<dbReference type="PRINTS" id="PR01217">
    <property type="entry name" value="PRICHEXTENSN"/>
</dbReference>
<accession>A0A0G0KBL3</accession>
<dbReference type="EMBL" id="LBVC01000081">
    <property type="protein sequence ID" value="KKQ76212.1"/>
    <property type="molecule type" value="Genomic_DNA"/>
</dbReference>
<evidence type="ECO:0000313" key="3">
    <source>
        <dbReference type="EMBL" id="KKQ76212.1"/>
    </source>
</evidence>
<feature type="transmembrane region" description="Helical" evidence="2">
    <location>
        <begin position="185"/>
        <end position="206"/>
    </location>
</feature>
<name>A0A0G0KBL3_9BACT</name>
<evidence type="ECO:0000256" key="1">
    <source>
        <dbReference type="SAM" id="MobiDB-lite"/>
    </source>
</evidence>
<dbReference type="AlphaFoldDB" id="A0A0G0KBL3"/>
<keyword evidence="2" id="KW-0812">Transmembrane</keyword>
<dbReference type="Proteomes" id="UP000034324">
    <property type="component" value="Unassembled WGS sequence"/>
</dbReference>
<comment type="caution">
    <text evidence="3">The sequence shown here is derived from an EMBL/GenBank/DDBJ whole genome shotgun (WGS) entry which is preliminary data.</text>
</comment>
<feature type="compositionally biased region" description="Pro residues" evidence="1">
    <location>
        <begin position="14"/>
        <end position="92"/>
    </location>
</feature>
<evidence type="ECO:0000313" key="4">
    <source>
        <dbReference type="Proteomes" id="UP000034324"/>
    </source>
</evidence>
<proteinExistence type="predicted"/>
<evidence type="ECO:0000256" key="2">
    <source>
        <dbReference type="SAM" id="Phobius"/>
    </source>
</evidence>
<feature type="compositionally biased region" description="Pro residues" evidence="1">
    <location>
        <begin position="230"/>
        <end position="241"/>
    </location>
</feature>
<sequence length="272" mass="28148">MDNTQKPSSLPTFDPVPPPSPPQYPTFPQEPPPITPAPPPPVTTPPWPPAPEPAPVSPLPPFPSEPFPPVVSSGWPPPPTSPAPPTPPPPPNISTSPLDNPWGAPPQPPPISNPSTPPPWTPPQTPVETSDSPPTDLSHLVGNSSQPEPTPTNLNQAETLVVPSTITPETSTEPSEHNKRGVPKWLIGVGVGLLLAVLGVSAYFIMGIGQTPKTTSLPAVDTSQATQIKPPAPIATPPVQSPAPVDNSASFGDLQGGGQQATRAGDLLRQGR</sequence>
<feature type="compositionally biased region" description="Pro residues" evidence="1">
    <location>
        <begin position="103"/>
        <end position="125"/>
    </location>
</feature>
<keyword evidence="2" id="KW-1133">Transmembrane helix</keyword>
<dbReference type="PATRIC" id="fig|1618432.3.peg.934"/>
<protein>
    <submittedName>
        <fullName evidence="3">Uncharacterized protein</fullName>
    </submittedName>
</protein>
<feature type="compositionally biased region" description="Polar residues" evidence="1">
    <location>
        <begin position="127"/>
        <end position="157"/>
    </location>
</feature>
<feature type="region of interest" description="Disordered" evidence="1">
    <location>
        <begin position="228"/>
        <end position="272"/>
    </location>
</feature>
<keyword evidence="2" id="KW-0472">Membrane</keyword>
<reference evidence="3 4" key="1">
    <citation type="journal article" date="2015" name="Nature">
        <title>rRNA introns, odd ribosomes, and small enigmatic genomes across a large radiation of phyla.</title>
        <authorList>
            <person name="Brown C.T."/>
            <person name="Hug L.A."/>
            <person name="Thomas B.C."/>
            <person name="Sharon I."/>
            <person name="Castelle C.J."/>
            <person name="Singh A."/>
            <person name="Wilkins M.J."/>
            <person name="Williams K.H."/>
            <person name="Banfield J.F."/>
        </authorList>
    </citation>
    <scope>NUCLEOTIDE SEQUENCE [LARGE SCALE GENOMIC DNA]</scope>
</reference>
<organism evidence="3 4">
    <name type="scientific">Candidatus Daviesbacteria bacterium GW2011_GWF2_38_6</name>
    <dbReference type="NCBI Taxonomy" id="1618432"/>
    <lineage>
        <taxon>Bacteria</taxon>
        <taxon>Candidatus Daviesiibacteriota</taxon>
    </lineage>
</organism>
<gene>
    <name evidence="3" type="ORF">US99_C0081G0007</name>
</gene>